<dbReference type="GO" id="GO:0048039">
    <property type="term" value="F:ubiquinone binding"/>
    <property type="evidence" value="ECO:0007669"/>
    <property type="project" value="TreeGrafter"/>
</dbReference>
<feature type="transmembrane region" description="Helical" evidence="17">
    <location>
        <begin position="103"/>
        <end position="124"/>
    </location>
</feature>
<proteinExistence type="inferred from homology"/>
<evidence type="ECO:0000313" key="20">
    <source>
        <dbReference type="EMBL" id="QLY90339.1"/>
    </source>
</evidence>
<keyword evidence="7 17" id="KW-0679">Respiratory chain</keyword>
<dbReference type="GO" id="GO:0042773">
    <property type="term" value="P:ATP synthesis coupled electron transport"/>
    <property type="evidence" value="ECO:0007669"/>
    <property type="project" value="InterPro"/>
</dbReference>
<feature type="transmembrane region" description="Helical" evidence="17">
    <location>
        <begin position="172"/>
        <end position="195"/>
    </location>
</feature>
<dbReference type="PANTHER" id="PTHR43507">
    <property type="entry name" value="NADH-UBIQUINONE OXIDOREDUCTASE CHAIN 4"/>
    <property type="match status" value="1"/>
</dbReference>
<keyword evidence="13 17" id="KW-0830">Ubiquinone</keyword>
<dbReference type="PANTHER" id="PTHR43507:SF20">
    <property type="entry name" value="NADH-UBIQUINONE OXIDOREDUCTASE CHAIN 4"/>
    <property type="match status" value="1"/>
</dbReference>
<dbReference type="GO" id="GO:0015990">
    <property type="term" value="P:electron transport coupled proton transport"/>
    <property type="evidence" value="ECO:0007669"/>
    <property type="project" value="TreeGrafter"/>
</dbReference>
<comment type="catalytic activity">
    <reaction evidence="16 17">
        <text>a ubiquinone + NADH + 5 H(+)(in) = a ubiquinol + NAD(+) + 4 H(+)(out)</text>
        <dbReference type="Rhea" id="RHEA:29091"/>
        <dbReference type="Rhea" id="RHEA-COMP:9565"/>
        <dbReference type="Rhea" id="RHEA-COMP:9566"/>
        <dbReference type="ChEBI" id="CHEBI:15378"/>
        <dbReference type="ChEBI" id="CHEBI:16389"/>
        <dbReference type="ChEBI" id="CHEBI:17976"/>
        <dbReference type="ChEBI" id="CHEBI:57540"/>
        <dbReference type="ChEBI" id="CHEBI:57945"/>
        <dbReference type="EC" id="7.1.1.2"/>
    </reaction>
</comment>
<evidence type="ECO:0000256" key="7">
    <source>
        <dbReference type="ARBA" id="ARBA00022660"/>
    </source>
</evidence>
<feature type="transmembrane region" description="Helical" evidence="17">
    <location>
        <begin position="136"/>
        <end position="166"/>
    </location>
</feature>
<feature type="domain" description="NADH:quinone oxidoreductase/Mrp antiporter transmembrane" evidence="18">
    <location>
        <begin position="99"/>
        <end position="381"/>
    </location>
</feature>
<evidence type="ECO:0000256" key="5">
    <source>
        <dbReference type="ARBA" id="ARBA00021006"/>
    </source>
</evidence>
<evidence type="ECO:0000259" key="19">
    <source>
        <dbReference type="Pfam" id="PF01059"/>
    </source>
</evidence>
<evidence type="ECO:0000256" key="4">
    <source>
        <dbReference type="ARBA" id="ARBA00012944"/>
    </source>
</evidence>
<evidence type="ECO:0000256" key="17">
    <source>
        <dbReference type="RuleBase" id="RU003297"/>
    </source>
</evidence>
<feature type="transmembrane region" description="Helical" evidence="17">
    <location>
        <begin position="263"/>
        <end position="286"/>
    </location>
</feature>
<feature type="transmembrane region" description="Helical" evidence="17">
    <location>
        <begin position="49"/>
        <end position="74"/>
    </location>
</feature>
<reference evidence="20" key="1">
    <citation type="submission" date="2020-06" db="EMBL/GenBank/DDBJ databases">
        <title>DNAmark Project.</title>
        <authorList>
            <person name="Leerhoei F."/>
        </authorList>
    </citation>
    <scope>NUCLEOTIDE SEQUENCE</scope>
    <source>
        <strain evidence="20">DM558</strain>
    </source>
</reference>
<evidence type="ECO:0000256" key="8">
    <source>
        <dbReference type="ARBA" id="ARBA00022692"/>
    </source>
</evidence>
<keyword evidence="6 17" id="KW-0813">Transport</keyword>
<feature type="transmembrane region" description="Helical" evidence="17">
    <location>
        <begin position="12"/>
        <end position="37"/>
    </location>
</feature>
<evidence type="ECO:0000256" key="1">
    <source>
        <dbReference type="ARBA" id="ARBA00003257"/>
    </source>
</evidence>
<feature type="transmembrane region" description="Helical" evidence="17">
    <location>
        <begin position="292"/>
        <end position="313"/>
    </location>
</feature>
<evidence type="ECO:0000256" key="16">
    <source>
        <dbReference type="ARBA" id="ARBA00049551"/>
    </source>
</evidence>
<gene>
    <name evidence="20" type="primary">ND4</name>
</gene>
<evidence type="ECO:0000259" key="18">
    <source>
        <dbReference type="Pfam" id="PF00361"/>
    </source>
</evidence>
<dbReference type="InterPro" id="IPR001750">
    <property type="entry name" value="ND/Mrp_TM"/>
</dbReference>
<keyword evidence="14 17" id="KW-0496">Mitochondrion</keyword>
<dbReference type="EC" id="7.1.1.2" evidence="4 17"/>
<evidence type="ECO:0000256" key="12">
    <source>
        <dbReference type="ARBA" id="ARBA00023027"/>
    </source>
</evidence>
<evidence type="ECO:0000256" key="9">
    <source>
        <dbReference type="ARBA" id="ARBA00022967"/>
    </source>
</evidence>
<feature type="domain" description="NADH:ubiquinone oxidoreductase chain 4 N-terminal" evidence="19">
    <location>
        <begin position="3"/>
        <end position="96"/>
    </location>
</feature>
<evidence type="ECO:0000256" key="11">
    <source>
        <dbReference type="ARBA" id="ARBA00022989"/>
    </source>
</evidence>
<geneLocation type="mitochondrion" evidence="20"/>
<comment type="subcellular location">
    <subcellularLocation>
        <location evidence="2 17">Mitochondrion membrane</location>
        <topology evidence="2 17">Multi-pass membrane protein</topology>
    </subcellularLocation>
</comment>
<comment type="function">
    <text evidence="17">Core subunit of the mitochondrial membrane respiratory chain NADH dehydrogenase (Complex I) which catalyzes electron transfer from NADH through the respiratory chain, using ubiquinone as an electron acceptor. Essential for the catalytic activity and assembly of complex I.</text>
</comment>
<feature type="transmembrane region" description="Helical" evidence="17">
    <location>
        <begin position="334"/>
        <end position="352"/>
    </location>
</feature>
<keyword evidence="10 17" id="KW-0249">Electron transport</keyword>
<evidence type="ECO:0000256" key="15">
    <source>
        <dbReference type="ARBA" id="ARBA00023136"/>
    </source>
</evidence>
<sequence>MLSLSFLYFIYLKWWMIFVFMMFIFMFFFMNSINLFYWSNLYNFLALDFLSLSMILLSFWICSLIILASFKLYYFNKFSNLFMLNLLFLLLCLVLAFSSLDILYFYVFFEMSILPVLLMIMGWGYQPERIQAGIYLVFYTLFVSLPLLLGIFYIYNVFYSFSFIYFNELGLIIIYFLMILAFLVKMPMFIFHLWLPKAHVEGPVSSSMILAGVMLKLGGYGLMRLMKLMLMVSLKINLIWIILSLVGGSLISLMCLHQMDMKLLIAYSSVVHMALVIGGIFTLTYYGFMGSLILMIGHGLCSSGLFVLINLMYERLGSRSLMINKGLINLLPNLSLWWFLLLSSNMAAPPSMNLFGEITLLMSIIYWSKYSMFFLMFISFFSAGYSLYIFAFSQHGVYFKGLFDFSGINIREFLLLFLHWIPLNLLILKIDYFFFWM</sequence>
<keyword evidence="15 17" id="KW-0472">Membrane</keyword>
<evidence type="ECO:0000256" key="14">
    <source>
        <dbReference type="ARBA" id="ARBA00023128"/>
    </source>
</evidence>
<keyword evidence="9" id="KW-1278">Translocase</keyword>
<comment type="similarity">
    <text evidence="3 17">Belongs to the complex I subunit 4 family.</text>
</comment>
<dbReference type="InterPro" id="IPR003918">
    <property type="entry name" value="NADH_UbQ_OxRdtase"/>
</dbReference>
<comment type="function">
    <text evidence="1">Core subunit of the mitochondrial membrane respiratory chain NADH dehydrogenase (Complex I) that is believed to belong to the minimal assembly required for catalysis. Complex I functions in the transfer of electrons from NADH to the respiratory chain. The immediate electron acceptor for the enzyme is believed to be ubiquinone.</text>
</comment>
<dbReference type="GO" id="GO:0031966">
    <property type="term" value="C:mitochondrial membrane"/>
    <property type="evidence" value="ECO:0007669"/>
    <property type="project" value="UniProtKB-SubCell"/>
</dbReference>
<feature type="transmembrane region" description="Helical" evidence="17">
    <location>
        <begin position="413"/>
        <end position="435"/>
    </location>
</feature>
<keyword evidence="12 17" id="KW-0520">NAD</keyword>
<evidence type="ECO:0000256" key="13">
    <source>
        <dbReference type="ARBA" id="ARBA00023075"/>
    </source>
</evidence>
<accession>A0A7D6W9G5</accession>
<name>A0A7D6W9G5_9NEOP</name>
<dbReference type="PRINTS" id="PR01437">
    <property type="entry name" value="NUOXDRDTASE4"/>
</dbReference>
<feature type="transmembrane region" description="Helical" evidence="17">
    <location>
        <begin position="238"/>
        <end position="256"/>
    </location>
</feature>
<evidence type="ECO:0000256" key="10">
    <source>
        <dbReference type="ARBA" id="ARBA00022982"/>
    </source>
</evidence>
<feature type="transmembrane region" description="Helical" evidence="17">
    <location>
        <begin position="372"/>
        <end position="392"/>
    </location>
</feature>
<dbReference type="GO" id="GO:0003954">
    <property type="term" value="F:NADH dehydrogenase activity"/>
    <property type="evidence" value="ECO:0007669"/>
    <property type="project" value="TreeGrafter"/>
</dbReference>
<dbReference type="Pfam" id="PF00361">
    <property type="entry name" value="Proton_antipo_M"/>
    <property type="match status" value="1"/>
</dbReference>
<dbReference type="EMBL" id="MT628580">
    <property type="protein sequence ID" value="QLY90339.1"/>
    <property type="molecule type" value="Genomic_DNA"/>
</dbReference>
<protein>
    <recommendedName>
        <fullName evidence="5 17">NADH-ubiquinone oxidoreductase chain 4</fullName>
        <ecNumber evidence="4 17">7.1.1.2</ecNumber>
    </recommendedName>
</protein>
<organism evidence="20">
    <name type="scientific">Hydropsyche angustipennis</name>
    <dbReference type="NCBI Taxonomy" id="329908"/>
    <lineage>
        <taxon>Eukaryota</taxon>
        <taxon>Metazoa</taxon>
        <taxon>Ecdysozoa</taxon>
        <taxon>Arthropoda</taxon>
        <taxon>Hexapoda</taxon>
        <taxon>Insecta</taxon>
        <taxon>Pterygota</taxon>
        <taxon>Neoptera</taxon>
        <taxon>Endopterygota</taxon>
        <taxon>Trichoptera</taxon>
        <taxon>Annulipalpia</taxon>
        <taxon>Hydropsychoidea</taxon>
        <taxon>Hydropsychidae</taxon>
        <taxon>Hydropsychinae</taxon>
        <taxon>Hydropsyche</taxon>
        <taxon>Hydropsyche</taxon>
    </lineage>
</organism>
<keyword evidence="8 17" id="KW-0812">Transmembrane</keyword>
<feature type="transmembrane region" description="Helical" evidence="17">
    <location>
        <begin position="207"/>
        <end position="226"/>
    </location>
</feature>
<dbReference type="GO" id="GO:0008137">
    <property type="term" value="F:NADH dehydrogenase (ubiquinone) activity"/>
    <property type="evidence" value="ECO:0007669"/>
    <property type="project" value="UniProtKB-UniRule"/>
</dbReference>
<dbReference type="InterPro" id="IPR000260">
    <property type="entry name" value="NADH4_N"/>
</dbReference>
<evidence type="ECO:0000256" key="6">
    <source>
        <dbReference type="ARBA" id="ARBA00022448"/>
    </source>
</evidence>
<evidence type="ECO:0000256" key="2">
    <source>
        <dbReference type="ARBA" id="ARBA00004225"/>
    </source>
</evidence>
<keyword evidence="11 17" id="KW-1133">Transmembrane helix</keyword>
<dbReference type="Pfam" id="PF01059">
    <property type="entry name" value="Oxidored_q5_N"/>
    <property type="match status" value="1"/>
</dbReference>
<feature type="transmembrane region" description="Helical" evidence="17">
    <location>
        <begin position="81"/>
        <end position="97"/>
    </location>
</feature>
<evidence type="ECO:0000256" key="3">
    <source>
        <dbReference type="ARBA" id="ARBA00009025"/>
    </source>
</evidence>
<dbReference type="AlphaFoldDB" id="A0A7D6W9G5"/>